<proteinExistence type="predicted"/>
<sequence length="111" mass="13425">MKKDKESLRTFLYWRERNNATDQDVMLTDAEWKEYCKYAQKYAFEIRMEHIKEACDQIKTYMTPKEEKLHSINLPKDVIAKIENLAIYLRESKRKTLQIIIIDILETYGML</sequence>
<dbReference type="EMBL" id="OM869558">
    <property type="protein sequence ID" value="UPW41209.1"/>
    <property type="molecule type" value="Genomic_DNA"/>
</dbReference>
<evidence type="ECO:0000313" key="1">
    <source>
        <dbReference type="EMBL" id="UPW41209.1"/>
    </source>
</evidence>
<name>A0A976N0W4_9VIRU</name>
<organism evidence="1">
    <name type="scientific">Sigmofec virus UA08Rod_4967</name>
    <dbReference type="NCBI Taxonomy" id="2929413"/>
    <lineage>
        <taxon>Viruses</taxon>
        <taxon>Monodnaviria</taxon>
        <taxon>Sangervirae</taxon>
        <taxon>Phixviricota</taxon>
        <taxon>Malgrandaviricetes</taxon>
        <taxon>Petitvirales</taxon>
        <taxon>Microviridae</taxon>
    </lineage>
</organism>
<protein>
    <submittedName>
        <fullName evidence="1">Uncharacterized protein</fullName>
    </submittedName>
</protein>
<reference evidence="1" key="1">
    <citation type="submission" date="2022-02" db="EMBL/GenBank/DDBJ databases">
        <title>Towards deciphering the DNA virus diversity associated with rodent species in the families Cricetidae and Heteromyidae.</title>
        <authorList>
            <person name="Lund M."/>
            <person name="Larsen B.B."/>
            <person name="Gryseels S."/>
            <person name="Kraberger S."/>
            <person name="Rowsey D.M."/>
            <person name="Steger L."/>
            <person name="Yule K.M."/>
            <person name="Upham N.S."/>
            <person name="Worobey M."/>
            <person name="Van Doorslaer K."/>
            <person name="Varsani A."/>
        </authorList>
    </citation>
    <scope>NUCLEOTIDE SEQUENCE</scope>
    <source>
        <strain evidence="1">UA08Rod_4967</strain>
    </source>
</reference>
<accession>A0A976N0W4</accession>